<dbReference type="GO" id="GO:0008137">
    <property type="term" value="F:NADH dehydrogenase (ubiquinone) activity"/>
    <property type="evidence" value="ECO:0007669"/>
    <property type="project" value="InterPro"/>
</dbReference>
<dbReference type="InterPro" id="IPR001750">
    <property type="entry name" value="ND/Mrp_TM"/>
</dbReference>
<feature type="transmembrane region" description="Helical" evidence="10">
    <location>
        <begin position="210"/>
        <end position="233"/>
    </location>
</feature>
<dbReference type="AlphaFoldDB" id="A0A1H3XAX1"/>
<dbReference type="NCBIfam" id="TIGR01972">
    <property type="entry name" value="NDH_I_M"/>
    <property type="match status" value="1"/>
</dbReference>
<feature type="transmembrane region" description="Helical" evidence="10">
    <location>
        <begin position="76"/>
        <end position="103"/>
    </location>
</feature>
<feature type="transmembrane region" description="Helical" evidence="10">
    <location>
        <begin position="170"/>
        <end position="190"/>
    </location>
</feature>
<keyword evidence="13" id="KW-1185">Reference proteome</keyword>
<feature type="transmembrane region" description="Helical" evidence="10">
    <location>
        <begin position="137"/>
        <end position="158"/>
    </location>
</feature>
<dbReference type="GO" id="GO:0015990">
    <property type="term" value="P:electron transport coupled proton transport"/>
    <property type="evidence" value="ECO:0007669"/>
    <property type="project" value="TreeGrafter"/>
</dbReference>
<organism evidence="12 13">
    <name type="scientific">Thiothrix caldifontis</name>
    <dbReference type="NCBI Taxonomy" id="525918"/>
    <lineage>
        <taxon>Bacteria</taxon>
        <taxon>Pseudomonadati</taxon>
        <taxon>Pseudomonadota</taxon>
        <taxon>Gammaproteobacteria</taxon>
        <taxon>Thiotrichales</taxon>
        <taxon>Thiotrichaceae</taxon>
        <taxon>Thiothrix</taxon>
    </lineage>
</organism>
<evidence type="ECO:0000256" key="7">
    <source>
        <dbReference type="ARBA" id="ARBA00031584"/>
    </source>
</evidence>
<evidence type="ECO:0000256" key="3">
    <source>
        <dbReference type="ARBA" id="ARBA00019906"/>
    </source>
</evidence>
<accession>A0A1H3XAX1</accession>
<evidence type="ECO:0000256" key="8">
    <source>
        <dbReference type="ARBA" id="ARBA00032798"/>
    </source>
</evidence>
<feature type="transmembrane region" description="Helical" evidence="10">
    <location>
        <begin position="245"/>
        <end position="267"/>
    </location>
</feature>
<dbReference type="GO" id="GO:0012505">
    <property type="term" value="C:endomembrane system"/>
    <property type="evidence" value="ECO:0007669"/>
    <property type="project" value="UniProtKB-SubCell"/>
</dbReference>
<dbReference type="STRING" id="525918.SAMN05660964_00619"/>
<gene>
    <name evidence="12" type="ORF">SAMN05660964_00619</name>
</gene>
<evidence type="ECO:0000256" key="4">
    <source>
        <dbReference type="ARBA" id="ARBA00022692"/>
    </source>
</evidence>
<keyword evidence="5 10" id="KW-1133">Transmembrane helix</keyword>
<feature type="domain" description="NADH:quinone oxidoreductase/Mrp antiporter transmembrane" evidence="11">
    <location>
        <begin position="134"/>
        <end position="419"/>
    </location>
</feature>
<protein>
    <recommendedName>
        <fullName evidence="3">NADH-quinone oxidoreductase subunit M</fullName>
    </recommendedName>
    <alternativeName>
        <fullName evidence="7">NADH dehydrogenase I subunit M</fullName>
    </alternativeName>
    <alternativeName>
        <fullName evidence="8">NDH-1 subunit M</fullName>
    </alternativeName>
</protein>
<evidence type="ECO:0000259" key="11">
    <source>
        <dbReference type="Pfam" id="PF00361"/>
    </source>
</evidence>
<keyword evidence="6 10" id="KW-0472">Membrane</keyword>
<comment type="subcellular location">
    <subcellularLocation>
        <location evidence="1">Endomembrane system</location>
        <topology evidence="1">Multi-pass membrane protein</topology>
    </subcellularLocation>
    <subcellularLocation>
        <location evidence="9">Membrane</location>
        <topology evidence="9">Multi-pass membrane protein</topology>
    </subcellularLocation>
</comment>
<dbReference type="RefSeq" id="WP_093065303.1">
    <property type="nucleotide sequence ID" value="NZ_FNQP01000003.1"/>
</dbReference>
<dbReference type="InterPro" id="IPR010227">
    <property type="entry name" value="NADH_Q_OxRdtase_chainM/4"/>
</dbReference>
<feature type="transmembrane region" description="Helical" evidence="10">
    <location>
        <begin position="115"/>
        <end position="131"/>
    </location>
</feature>
<dbReference type="Pfam" id="PF00361">
    <property type="entry name" value="Proton_antipo_M"/>
    <property type="match status" value="1"/>
</dbReference>
<feature type="transmembrane region" description="Helical" evidence="10">
    <location>
        <begin position="374"/>
        <end position="391"/>
    </location>
</feature>
<feature type="transmembrane region" description="Helical" evidence="10">
    <location>
        <begin position="279"/>
        <end position="298"/>
    </location>
</feature>
<dbReference type="GO" id="GO:0048039">
    <property type="term" value="F:ubiquinone binding"/>
    <property type="evidence" value="ECO:0007669"/>
    <property type="project" value="TreeGrafter"/>
</dbReference>
<feature type="transmembrane region" description="Helical" evidence="10">
    <location>
        <begin position="411"/>
        <end position="431"/>
    </location>
</feature>
<feature type="transmembrane region" description="Helical" evidence="10">
    <location>
        <begin position="12"/>
        <end position="29"/>
    </location>
</feature>
<proteinExistence type="inferred from homology"/>
<dbReference type="InterPro" id="IPR003918">
    <property type="entry name" value="NADH_UbQ_OxRdtase"/>
</dbReference>
<keyword evidence="4 9" id="KW-0812">Transmembrane</keyword>
<evidence type="ECO:0000256" key="2">
    <source>
        <dbReference type="ARBA" id="ARBA00009025"/>
    </source>
</evidence>
<feature type="transmembrane region" description="Helical" evidence="10">
    <location>
        <begin position="305"/>
        <end position="326"/>
    </location>
</feature>
<evidence type="ECO:0000256" key="6">
    <source>
        <dbReference type="ARBA" id="ARBA00023136"/>
    </source>
</evidence>
<evidence type="ECO:0000313" key="13">
    <source>
        <dbReference type="Proteomes" id="UP000199397"/>
    </source>
</evidence>
<dbReference type="PANTHER" id="PTHR43507">
    <property type="entry name" value="NADH-UBIQUINONE OXIDOREDUCTASE CHAIN 4"/>
    <property type="match status" value="1"/>
</dbReference>
<dbReference type="PRINTS" id="PR01437">
    <property type="entry name" value="NUOXDRDTASE4"/>
</dbReference>
<feature type="transmembrane region" description="Helical" evidence="10">
    <location>
        <begin position="332"/>
        <end position="353"/>
    </location>
</feature>
<evidence type="ECO:0000256" key="1">
    <source>
        <dbReference type="ARBA" id="ARBA00004127"/>
    </source>
</evidence>
<dbReference type="OrthoDB" id="9768329at2"/>
<dbReference type="PANTHER" id="PTHR43507:SF1">
    <property type="entry name" value="NADH-UBIQUINONE OXIDOREDUCTASE CHAIN 4"/>
    <property type="match status" value="1"/>
</dbReference>
<comment type="similarity">
    <text evidence="2">Belongs to the complex I subunit 4 family.</text>
</comment>
<dbReference type="EMBL" id="FNQP01000003">
    <property type="protein sequence ID" value="SDZ95772.1"/>
    <property type="molecule type" value="Genomic_DNA"/>
</dbReference>
<reference evidence="12 13" key="1">
    <citation type="submission" date="2016-10" db="EMBL/GenBank/DDBJ databases">
        <authorList>
            <person name="de Groot N.N."/>
        </authorList>
    </citation>
    <scope>NUCLEOTIDE SEQUENCE [LARGE SCALE GENOMIC DNA]</scope>
    <source>
        <strain evidence="12 13">DSM 21228</strain>
    </source>
</reference>
<evidence type="ECO:0000256" key="5">
    <source>
        <dbReference type="ARBA" id="ARBA00022989"/>
    </source>
</evidence>
<evidence type="ECO:0000256" key="10">
    <source>
        <dbReference type="SAM" id="Phobius"/>
    </source>
</evidence>
<evidence type="ECO:0000256" key="9">
    <source>
        <dbReference type="RuleBase" id="RU000320"/>
    </source>
</evidence>
<feature type="transmembrane region" description="Helical" evidence="10">
    <location>
        <begin position="452"/>
        <end position="471"/>
    </location>
</feature>
<sequence length="497" mass="53779">MDSLTSMNFPWLSLLLLMLPLGAILTAFMPGKEARLAALTTAVLTLVVALIIVAGFDSQQTGFQFVEKTPWMPSLGIHYLLGVDGLSVLFLPFTALLFIGVILASWNAIRTMTRLYFALLLVLECTMMGIFTSLDTILFFLFWEMTLLPLFFLISLWGSGANRRYAGVKYSLFMLAGGLPILLGFVVLAMNNSTGMSFAYTDLLQGSREYGVQVTVFFLLLVGFGVKIPLFPLHTWLPVVAQEGPATTVALLTGLKVGAYGLLRFGLPLVPDAALEFRWILVGLGMIGVLYGAVAALSQTSLRRMLAFSSLSHVGLVVLGIAAFSPQGMQGAIFQLLNFTLIAGGLFLITGFLHQRTGSTELLSLGGVAKSMPLLASLFFFLGLAGIGMPATSGFPAEFLLIVSILEVHTGAGLVVLFVVILGAAYFLNFYRKAFLGEARHAIIRDAPDLKPRELGVLLLIVILVLVFGLYPQGMLDMTETSSQYWVSLMLPTDTSP</sequence>
<dbReference type="Proteomes" id="UP000199397">
    <property type="component" value="Unassembled WGS sequence"/>
</dbReference>
<dbReference type="GO" id="GO:0042773">
    <property type="term" value="P:ATP synthesis coupled electron transport"/>
    <property type="evidence" value="ECO:0007669"/>
    <property type="project" value="InterPro"/>
</dbReference>
<name>A0A1H3XAX1_9GAMM</name>
<feature type="transmembrane region" description="Helical" evidence="10">
    <location>
        <begin position="36"/>
        <end position="56"/>
    </location>
</feature>
<evidence type="ECO:0000313" key="12">
    <source>
        <dbReference type="EMBL" id="SDZ95772.1"/>
    </source>
</evidence>
<dbReference type="GO" id="GO:0003954">
    <property type="term" value="F:NADH dehydrogenase activity"/>
    <property type="evidence" value="ECO:0007669"/>
    <property type="project" value="TreeGrafter"/>
</dbReference>
<dbReference type="GO" id="GO:0016020">
    <property type="term" value="C:membrane"/>
    <property type="evidence" value="ECO:0007669"/>
    <property type="project" value="UniProtKB-SubCell"/>
</dbReference>